<dbReference type="Pfam" id="PF00271">
    <property type="entry name" value="Helicase_C"/>
    <property type="match status" value="1"/>
</dbReference>
<organism evidence="6 7">
    <name type="scientific">Verticillium longisporum</name>
    <name type="common">Verticillium dahliae var. longisporum</name>
    <dbReference type="NCBI Taxonomy" id="100787"/>
    <lineage>
        <taxon>Eukaryota</taxon>
        <taxon>Fungi</taxon>
        <taxon>Dikarya</taxon>
        <taxon>Ascomycota</taxon>
        <taxon>Pezizomycotina</taxon>
        <taxon>Sordariomycetes</taxon>
        <taxon>Hypocreomycetidae</taxon>
        <taxon>Glomerellales</taxon>
        <taxon>Plectosphaerellaceae</taxon>
        <taxon>Verticillium</taxon>
    </lineage>
</organism>
<evidence type="ECO:0000256" key="3">
    <source>
        <dbReference type="ARBA" id="ARBA00022806"/>
    </source>
</evidence>
<dbReference type="InterPro" id="IPR001650">
    <property type="entry name" value="Helicase_C-like"/>
</dbReference>
<keyword evidence="4" id="KW-0067">ATP-binding</keyword>
<dbReference type="GO" id="GO:0000462">
    <property type="term" value="P:maturation of SSU-rRNA from tricistronic rRNA transcript (SSU-rRNA, 5.8S rRNA, LSU-rRNA)"/>
    <property type="evidence" value="ECO:0007669"/>
    <property type="project" value="TreeGrafter"/>
</dbReference>
<dbReference type="GO" id="GO:0005524">
    <property type="term" value="F:ATP binding"/>
    <property type="evidence" value="ECO:0007669"/>
    <property type="project" value="UniProtKB-KW"/>
</dbReference>
<dbReference type="EMBL" id="CVQI01023381">
    <property type="protein sequence ID" value="CRK31129.1"/>
    <property type="molecule type" value="Genomic_DNA"/>
</dbReference>
<reference evidence="7" key="1">
    <citation type="submission" date="2015-05" db="EMBL/GenBank/DDBJ databases">
        <authorList>
            <person name="Fogelqvist Johan"/>
        </authorList>
    </citation>
    <scope>NUCLEOTIDE SEQUENCE [LARGE SCALE GENOMIC DNA]</scope>
</reference>
<gene>
    <name evidence="6" type="ORF">BN1723_018442</name>
</gene>
<accession>A0A0G4MA01</accession>
<dbReference type="PANTHER" id="PTHR18934:SF99">
    <property type="entry name" value="ATP-DEPENDENT RNA HELICASE DHX37-RELATED"/>
    <property type="match status" value="1"/>
</dbReference>
<dbReference type="InterPro" id="IPR027417">
    <property type="entry name" value="P-loop_NTPase"/>
</dbReference>
<sequence length="162" mass="18235">MQVLPLYSLLPTREQMRVFKEPPEGTRQVILATNVAETSLTIPGTRYVFDCGRSKERQYDEVSGVQTYAIGWVSKASANQRSGRAGRTGPGHCYRLYSSAVYERDLPQFSEPELLRMPIDGVVLQLKSMNLSNVVNFPFPTPPDRASLRKAERLLHYLSAIS</sequence>
<dbReference type="Gene3D" id="1.10.10.2130">
    <property type="entry name" value="DEAH helicase family, winged-helix domain"/>
    <property type="match status" value="1"/>
</dbReference>
<keyword evidence="1" id="KW-0547">Nucleotide-binding</keyword>
<dbReference type="Proteomes" id="UP000045706">
    <property type="component" value="Unassembled WGS sequence"/>
</dbReference>
<evidence type="ECO:0000256" key="4">
    <source>
        <dbReference type="ARBA" id="ARBA00022840"/>
    </source>
</evidence>
<keyword evidence="3" id="KW-0347">Helicase</keyword>
<dbReference type="GO" id="GO:0005730">
    <property type="term" value="C:nucleolus"/>
    <property type="evidence" value="ECO:0007669"/>
    <property type="project" value="TreeGrafter"/>
</dbReference>
<dbReference type="GO" id="GO:0003723">
    <property type="term" value="F:RNA binding"/>
    <property type="evidence" value="ECO:0007669"/>
    <property type="project" value="TreeGrafter"/>
</dbReference>
<keyword evidence="2" id="KW-0378">Hydrolase</keyword>
<dbReference type="Gene3D" id="3.40.50.300">
    <property type="entry name" value="P-loop containing nucleotide triphosphate hydrolases"/>
    <property type="match status" value="1"/>
</dbReference>
<evidence type="ECO:0000313" key="6">
    <source>
        <dbReference type="EMBL" id="CRK31129.1"/>
    </source>
</evidence>
<feature type="non-terminal residue" evidence="6">
    <location>
        <position position="162"/>
    </location>
</feature>
<evidence type="ECO:0000259" key="5">
    <source>
        <dbReference type="PROSITE" id="PS51194"/>
    </source>
</evidence>
<protein>
    <recommendedName>
        <fullName evidence="5">Helicase C-terminal domain-containing protein</fullName>
    </recommendedName>
</protein>
<dbReference type="PROSITE" id="PS51194">
    <property type="entry name" value="HELICASE_CTER"/>
    <property type="match status" value="1"/>
</dbReference>
<feature type="domain" description="Helicase C-terminal" evidence="5">
    <location>
        <begin position="1"/>
        <end position="130"/>
    </location>
</feature>
<dbReference type="InterPro" id="IPR042035">
    <property type="entry name" value="DEAH_win-hel_dom"/>
</dbReference>
<dbReference type="GO" id="GO:0016787">
    <property type="term" value="F:hydrolase activity"/>
    <property type="evidence" value="ECO:0007669"/>
    <property type="project" value="UniProtKB-KW"/>
</dbReference>
<dbReference type="GO" id="GO:0004386">
    <property type="term" value="F:helicase activity"/>
    <property type="evidence" value="ECO:0007669"/>
    <property type="project" value="UniProtKB-KW"/>
</dbReference>
<dbReference type="PANTHER" id="PTHR18934">
    <property type="entry name" value="ATP-DEPENDENT RNA HELICASE"/>
    <property type="match status" value="1"/>
</dbReference>
<evidence type="ECO:0000313" key="7">
    <source>
        <dbReference type="Proteomes" id="UP000045706"/>
    </source>
</evidence>
<evidence type="ECO:0000256" key="1">
    <source>
        <dbReference type="ARBA" id="ARBA00022741"/>
    </source>
</evidence>
<dbReference type="CDD" id="cd18791">
    <property type="entry name" value="SF2_C_RHA"/>
    <property type="match status" value="1"/>
</dbReference>
<evidence type="ECO:0000256" key="2">
    <source>
        <dbReference type="ARBA" id="ARBA00022801"/>
    </source>
</evidence>
<proteinExistence type="predicted"/>
<dbReference type="AlphaFoldDB" id="A0A0G4MA01"/>
<dbReference type="SUPFAM" id="SSF52540">
    <property type="entry name" value="P-loop containing nucleoside triphosphate hydrolases"/>
    <property type="match status" value="1"/>
</dbReference>
<name>A0A0G4MA01_VERLO</name>
<dbReference type="SMART" id="SM00490">
    <property type="entry name" value="HELICc"/>
    <property type="match status" value="1"/>
</dbReference>